<evidence type="ECO:0000256" key="1">
    <source>
        <dbReference type="ARBA" id="ARBA00004141"/>
    </source>
</evidence>
<comment type="subcellular location">
    <subcellularLocation>
        <location evidence="1">Membrane</location>
        <topology evidence="1">Multi-pass membrane protein</topology>
    </subcellularLocation>
</comment>
<evidence type="ECO:0000256" key="6">
    <source>
        <dbReference type="SAM" id="Phobius"/>
    </source>
</evidence>
<sequence>MQIRCPRCEYSKELDDAAIPAEMVYATCPECGERFRFRQPEQAGVPADPALSGGAVREFFLDAEAGQQAAPEKPYEIPGVQAGREEQGGRAYGNAPAGHGNYGAESGGNPGTAQPELPRIPWAWRSQIGWASAFVHTVREVLSAPPVFFSRSGNDWKRAGAMTFYVISSALGVLFAQMWAWAMDTFLGDVLSEGALAAAGGGFPGWSAALGVTAVVLVLGPLFFFVSAGILHAGLSVVKGAPRGFGATANVVAFSLSANMFYLVPFIGQYLAVIFGIYALVVGMKYAHGVNVWRVAAGLLMPFLFIMAFYVVALVVVYSRGA</sequence>
<keyword evidence="10" id="KW-1185">Reference proteome</keyword>
<dbReference type="Proteomes" id="UP000503820">
    <property type="component" value="Unassembled WGS sequence"/>
</dbReference>
<dbReference type="GO" id="GO:0016020">
    <property type="term" value="C:membrane"/>
    <property type="evidence" value="ECO:0007669"/>
    <property type="project" value="UniProtKB-SubCell"/>
</dbReference>
<evidence type="ECO:0000256" key="3">
    <source>
        <dbReference type="ARBA" id="ARBA00022989"/>
    </source>
</evidence>
<feature type="region of interest" description="Disordered" evidence="5">
    <location>
        <begin position="84"/>
        <end position="116"/>
    </location>
</feature>
<evidence type="ECO:0000313" key="9">
    <source>
        <dbReference type="EMBL" id="GFM37166.1"/>
    </source>
</evidence>
<organism evidence="9 10">
    <name type="scientific">Desulfovibrio psychrotolerans</name>
    <dbReference type="NCBI Taxonomy" id="415242"/>
    <lineage>
        <taxon>Bacteria</taxon>
        <taxon>Pseudomonadati</taxon>
        <taxon>Thermodesulfobacteriota</taxon>
        <taxon>Desulfovibrionia</taxon>
        <taxon>Desulfovibrionales</taxon>
        <taxon>Desulfovibrionaceae</taxon>
        <taxon>Desulfovibrio</taxon>
    </lineage>
</organism>
<dbReference type="Pfam" id="PF13717">
    <property type="entry name" value="Zn_ribbon_4"/>
    <property type="match status" value="1"/>
</dbReference>
<reference evidence="9 10" key="1">
    <citation type="submission" date="2020-05" db="EMBL/GenBank/DDBJ databases">
        <title>Draft genome sequence of Desulfovibrio psychrotolerans JS1T.</title>
        <authorList>
            <person name="Ueno A."/>
            <person name="Tamazawa S."/>
            <person name="Tamamura S."/>
            <person name="Murakami T."/>
            <person name="Kiyama T."/>
            <person name="Inomata H."/>
            <person name="Amano Y."/>
            <person name="Miyakawa K."/>
            <person name="Tamaki H."/>
            <person name="Naganuma T."/>
            <person name="Kaneko K."/>
        </authorList>
    </citation>
    <scope>NUCLEOTIDE SEQUENCE [LARGE SCALE GENOMIC DNA]</scope>
    <source>
        <strain evidence="9 10">JS1</strain>
    </source>
</reference>
<feature type="transmembrane region" description="Helical" evidence="6">
    <location>
        <begin position="270"/>
        <end position="287"/>
    </location>
</feature>
<dbReference type="EMBL" id="BLVP01000008">
    <property type="protein sequence ID" value="GFM37166.1"/>
    <property type="molecule type" value="Genomic_DNA"/>
</dbReference>
<dbReference type="Pfam" id="PF04893">
    <property type="entry name" value="Yip1"/>
    <property type="match status" value="1"/>
</dbReference>
<protein>
    <recommendedName>
        <fullName evidence="11">Yip1 domain-containing protein</fullName>
    </recommendedName>
</protein>
<feature type="domain" description="Yip1" evidence="7">
    <location>
        <begin position="140"/>
        <end position="313"/>
    </location>
</feature>
<feature type="transmembrane region" description="Helical" evidence="6">
    <location>
        <begin position="299"/>
        <end position="319"/>
    </location>
</feature>
<evidence type="ECO:0000313" key="10">
    <source>
        <dbReference type="Proteomes" id="UP000503820"/>
    </source>
</evidence>
<evidence type="ECO:0000256" key="4">
    <source>
        <dbReference type="ARBA" id="ARBA00023136"/>
    </source>
</evidence>
<keyword evidence="3 6" id="KW-1133">Transmembrane helix</keyword>
<dbReference type="InterPro" id="IPR006977">
    <property type="entry name" value="Yip1_dom"/>
</dbReference>
<keyword evidence="4 6" id="KW-0472">Membrane</keyword>
<evidence type="ECO:0000259" key="7">
    <source>
        <dbReference type="Pfam" id="PF04893"/>
    </source>
</evidence>
<proteinExistence type="predicted"/>
<evidence type="ECO:0000256" key="5">
    <source>
        <dbReference type="SAM" id="MobiDB-lite"/>
    </source>
</evidence>
<comment type="caution">
    <text evidence="9">The sequence shown here is derived from an EMBL/GenBank/DDBJ whole genome shotgun (WGS) entry which is preliminary data.</text>
</comment>
<feature type="transmembrane region" description="Helical" evidence="6">
    <location>
        <begin position="159"/>
        <end position="182"/>
    </location>
</feature>
<feature type="domain" description="Zinc finger/thioredoxin putative" evidence="8">
    <location>
        <begin position="1"/>
        <end position="36"/>
    </location>
</feature>
<dbReference type="AlphaFoldDB" id="A0A7J0BTW9"/>
<gene>
    <name evidence="9" type="ORF">DSM19430T_18500</name>
</gene>
<name>A0A7J0BTW9_9BACT</name>
<keyword evidence="2 6" id="KW-0812">Transmembrane</keyword>
<dbReference type="InterPro" id="IPR011723">
    <property type="entry name" value="Znf/thioredoxin_put"/>
</dbReference>
<evidence type="ECO:0000256" key="2">
    <source>
        <dbReference type="ARBA" id="ARBA00022692"/>
    </source>
</evidence>
<accession>A0A7J0BTW9</accession>
<evidence type="ECO:0008006" key="11">
    <source>
        <dbReference type="Google" id="ProtNLM"/>
    </source>
</evidence>
<evidence type="ECO:0000259" key="8">
    <source>
        <dbReference type="Pfam" id="PF13717"/>
    </source>
</evidence>